<keyword evidence="9" id="KW-1185">Reference proteome</keyword>
<dbReference type="SUPFAM" id="SSF82171">
    <property type="entry name" value="DPP6 N-terminal domain-like"/>
    <property type="match status" value="1"/>
</dbReference>
<evidence type="ECO:0000256" key="1">
    <source>
        <dbReference type="ARBA" id="ARBA00004442"/>
    </source>
</evidence>
<dbReference type="SUPFAM" id="SSF48452">
    <property type="entry name" value="TPR-like"/>
    <property type="match status" value="1"/>
</dbReference>
<dbReference type="InterPro" id="IPR011042">
    <property type="entry name" value="6-blade_b-propeller_TolB-like"/>
</dbReference>
<evidence type="ECO:0000256" key="4">
    <source>
        <dbReference type="PROSITE-ProRule" id="PRU00473"/>
    </source>
</evidence>
<dbReference type="InterPro" id="IPR006664">
    <property type="entry name" value="OMP_bac"/>
</dbReference>
<dbReference type="PANTHER" id="PTHR30329">
    <property type="entry name" value="STATOR ELEMENT OF FLAGELLAR MOTOR COMPLEX"/>
    <property type="match status" value="1"/>
</dbReference>
<dbReference type="STRING" id="1127699.HMPREF9151_00526"/>
<feature type="chain" id="PRO_5003954619" evidence="6">
    <location>
        <begin position="23"/>
        <end position="683"/>
    </location>
</feature>
<dbReference type="CDD" id="cd07185">
    <property type="entry name" value="OmpA_C-like"/>
    <property type="match status" value="1"/>
</dbReference>
<evidence type="ECO:0000256" key="6">
    <source>
        <dbReference type="SAM" id="SignalP"/>
    </source>
</evidence>
<keyword evidence="6" id="KW-0732">Signal</keyword>
<feature type="region of interest" description="Disordered" evidence="5">
    <location>
        <begin position="660"/>
        <end position="683"/>
    </location>
</feature>
<evidence type="ECO:0000313" key="8">
    <source>
        <dbReference type="EMBL" id="EKY02937.1"/>
    </source>
</evidence>
<keyword evidence="2 4" id="KW-0472">Membrane</keyword>
<dbReference type="Gene3D" id="1.25.40.10">
    <property type="entry name" value="Tetratricopeptide repeat domain"/>
    <property type="match status" value="1"/>
</dbReference>
<dbReference type="RefSeq" id="WP_009161695.1">
    <property type="nucleotide sequence ID" value="NZ_KB290974.1"/>
</dbReference>
<dbReference type="SUPFAM" id="SSF103088">
    <property type="entry name" value="OmpA-like"/>
    <property type="match status" value="1"/>
</dbReference>
<dbReference type="InterPro" id="IPR011659">
    <property type="entry name" value="WD40"/>
</dbReference>
<evidence type="ECO:0000256" key="3">
    <source>
        <dbReference type="ARBA" id="ARBA00023237"/>
    </source>
</evidence>
<dbReference type="PROSITE" id="PS51257">
    <property type="entry name" value="PROKAR_LIPOPROTEIN"/>
    <property type="match status" value="1"/>
</dbReference>
<dbReference type="InterPro" id="IPR008969">
    <property type="entry name" value="CarboxyPept-like_regulatory"/>
</dbReference>
<dbReference type="Gene3D" id="2.120.10.30">
    <property type="entry name" value="TolB, C-terminal domain"/>
    <property type="match status" value="1"/>
</dbReference>
<evidence type="ECO:0000313" key="9">
    <source>
        <dbReference type="Proteomes" id="UP000010433"/>
    </source>
</evidence>
<feature type="signal peptide" evidence="6">
    <location>
        <begin position="1"/>
        <end position="22"/>
    </location>
</feature>
<dbReference type="Pfam" id="PF07676">
    <property type="entry name" value="PD40"/>
    <property type="match status" value="3"/>
</dbReference>
<dbReference type="InterPro" id="IPR050330">
    <property type="entry name" value="Bact_OuterMem_StrucFunc"/>
</dbReference>
<organism evidence="8 9">
    <name type="scientific">Hoylesella saccharolytica F0055</name>
    <dbReference type="NCBI Taxonomy" id="1127699"/>
    <lineage>
        <taxon>Bacteria</taxon>
        <taxon>Pseudomonadati</taxon>
        <taxon>Bacteroidota</taxon>
        <taxon>Bacteroidia</taxon>
        <taxon>Bacteroidales</taxon>
        <taxon>Prevotellaceae</taxon>
        <taxon>Hoylesella</taxon>
    </lineage>
</organism>
<keyword evidence="3" id="KW-0998">Cell outer membrane</keyword>
<evidence type="ECO:0000259" key="7">
    <source>
        <dbReference type="PROSITE" id="PS51123"/>
    </source>
</evidence>
<dbReference type="InterPro" id="IPR011990">
    <property type="entry name" value="TPR-like_helical_dom_sf"/>
</dbReference>
<dbReference type="Gene3D" id="3.30.1330.60">
    <property type="entry name" value="OmpA-like domain"/>
    <property type="match status" value="1"/>
</dbReference>
<dbReference type="SUPFAM" id="SSF49464">
    <property type="entry name" value="Carboxypeptidase regulatory domain-like"/>
    <property type="match status" value="1"/>
</dbReference>
<dbReference type="OrthoDB" id="1488841at2"/>
<name>L1NIB9_9BACT</name>
<dbReference type="Pfam" id="PF00691">
    <property type="entry name" value="OmpA"/>
    <property type="match status" value="1"/>
</dbReference>
<evidence type="ECO:0000256" key="2">
    <source>
        <dbReference type="ARBA" id="ARBA00023136"/>
    </source>
</evidence>
<dbReference type="PANTHER" id="PTHR30329:SF21">
    <property type="entry name" value="LIPOPROTEIN YIAD-RELATED"/>
    <property type="match status" value="1"/>
</dbReference>
<dbReference type="GO" id="GO:0009279">
    <property type="term" value="C:cell outer membrane"/>
    <property type="evidence" value="ECO:0007669"/>
    <property type="project" value="UniProtKB-SubCell"/>
</dbReference>
<evidence type="ECO:0000256" key="5">
    <source>
        <dbReference type="SAM" id="MobiDB-lite"/>
    </source>
</evidence>
<protein>
    <submittedName>
        <fullName evidence="8">OmpA family protein</fullName>
    </submittedName>
</protein>
<dbReference type="InterPro" id="IPR036737">
    <property type="entry name" value="OmpA-like_sf"/>
</dbReference>
<dbReference type="AlphaFoldDB" id="L1NIB9"/>
<dbReference type="EMBL" id="AMEP01000043">
    <property type="protein sequence ID" value="EKY02937.1"/>
    <property type="molecule type" value="Genomic_DNA"/>
</dbReference>
<dbReference type="InterPro" id="IPR006665">
    <property type="entry name" value="OmpA-like"/>
</dbReference>
<dbReference type="Proteomes" id="UP000010433">
    <property type="component" value="Unassembled WGS sequence"/>
</dbReference>
<proteinExistence type="predicted"/>
<dbReference type="PATRIC" id="fig|1127699.3.peg.482"/>
<feature type="domain" description="OmpA-like" evidence="7">
    <location>
        <begin position="508"/>
        <end position="652"/>
    </location>
</feature>
<dbReference type="PROSITE" id="PS51123">
    <property type="entry name" value="OMPA_2"/>
    <property type="match status" value="1"/>
</dbReference>
<dbReference type="HOGENOM" id="CLU_014978_0_0_10"/>
<dbReference type="PRINTS" id="PR01021">
    <property type="entry name" value="OMPADOMAIN"/>
</dbReference>
<sequence>MKHAYTSWLLIALALLATACGADRNIKRGEKHWALGEYFDAAAQFKQAYTKTPVKQKKERAQLALKMARCYEKINMAERSVAAYRNADRYTPITIQERLNYARQLLKTEKYKLAETQFCTVLDSLPNNPLAQAGLTTARNAAQQKKEGSRYSVRRFDAFNSRRADYSPMFLGNDRLYFTSTRNEAQGDELSAITGVKPGDIFYAEKDDKGKWSKPEPVTGGLNSDFDEGACAFSPDGKTMYLTQCVTDPVAPRFSQVMTSNRSDAAWTKPIPLTITRDTLSSFAHPAVSPDGQWLYFTSDMPGGQGGLDIWRVKLTSAGPAELENLGEPVNTQGNEEFPAFRSNGDFYFASDGHPGLGGLDIFYLRPDSSGRPTLHHPGYPLNSSADDFGITFEEPYNKGFFSSNRGDTRGYDHIYSFENPEIVQTIKGWVYEIDGYELPGAQVYIVGTDGTNLKVSVLPDGSFKQVVNPHTNYVLMATCKGHLNHQEQIDIAPTSSSHEHVLQFPLAPINVPVLIENIFYDTDKATLRPESETALDQLVKLLNQNPNITIELSAHTDYRGSAAYNKNLSQRRAESVTRYLTAHGISPDRLTPVGYGKERPKTIRKKLTETYPFLKEGDVLTEDFIKKLPPRQQDICNQLNRRTEFTVLRTTYGMFDEKGRLKQSVTPSKQETTDDEEDFIMD</sequence>
<comment type="caution">
    <text evidence="8">The sequence shown here is derived from an EMBL/GenBank/DDBJ whole genome shotgun (WGS) entry which is preliminary data.</text>
</comment>
<feature type="compositionally biased region" description="Acidic residues" evidence="5">
    <location>
        <begin position="674"/>
        <end position="683"/>
    </location>
</feature>
<reference evidence="8 9" key="1">
    <citation type="submission" date="2012-05" db="EMBL/GenBank/DDBJ databases">
        <authorList>
            <person name="Weinstock G."/>
            <person name="Sodergren E."/>
            <person name="Lobos E.A."/>
            <person name="Fulton L."/>
            <person name="Fulton R."/>
            <person name="Courtney L."/>
            <person name="Fronick C."/>
            <person name="O'Laughlin M."/>
            <person name="Godfrey J."/>
            <person name="Wilson R.M."/>
            <person name="Miner T."/>
            <person name="Farmer C."/>
            <person name="Delehaunty K."/>
            <person name="Cordes M."/>
            <person name="Minx P."/>
            <person name="Tomlinson C."/>
            <person name="Chen J."/>
            <person name="Wollam A."/>
            <person name="Pepin K.H."/>
            <person name="Bhonagiri V."/>
            <person name="Zhang X."/>
            <person name="Suruliraj S."/>
            <person name="Warren W."/>
            <person name="Mitreva M."/>
            <person name="Mardis E.R."/>
            <person name="Wilson R.K."/>
        </authorList>
    </citation>
    <scope>NUCLEOTIDE SEQUENCE [LARGE SCALE GENOMIC DNA]</scope>
    <source>
        <strain evidence="8 9">F0055</strain>
    </source>
</reference>
<accession>L1NIB9</accession>
<gene>
    <name evidence="8" type="ORF">HMPREF9151_00526</name>
</gene>
<comment type="subcellular location">
    <subcellularLocation>
        <location evidence="1">Cell outer membrane</location>
    </subcellularLocation>
</comment>